<dbReference type="PANTHER" id="PTHR45947:SF13">
    <property type="entry name" value="TRANSFERASE"/>
    <property type="match status" value="1"/>
</dbReference>
<evidence type="ECO:0000259" key="2">
    <source>
        <dbReference type="Pfam" id="PF13439"/>
    </source>
</evidence>
<comment type="caution">
    <text evidence="3">The sequence shown here is derived from an EMBL/GenBank/DDBJ whole genome shotgun (WGS) entry which is preliminary data.</text>
</comment>
<evidence type="ECO:0000313" key="4">
    <source>
        <dbReference type="Proteomes" id="UP000230729"/>
    </source>
</evidence>
<dbReference type="AlphaFoldDB" id="A0A2G9ZME3"/>
<dbReference type="InterPro" id="IPR028098">
    <property type="entry name" value="Glyco_trans_4-like_N"/>
</dbReference>
<gene>
    <name evidence="3" type="ORF">COX22_02675</name>
</gene>
<feature type="domain" description="Glycosyltransferase subfamily 4-like N-terminal" evidence="2">
    <location>
        <begin position="14"/>
        <end position="146"/>
    </location>
</feature>
<evidence type="ECO:0000313" key="3">
    <source>
        <dbReference type="EMBL" id="PIP33750.1"/>
    </source>
</evidence>
<proteinExistence type="predicted"/>
<evidence type="ECO:0000259" key="1">
    <source>
        <dbReference type="Pfam" id="PF00534"/>
    </source>
</evidence>
<name>A0A2G9ZME3_9BACT</name>
<sequence>MKILYINKYHYLKGGAERAYFDTAGLFARAGHDLAFFSTRHPLNRPSRWQKYFLPEVDYNREHTLGQKIRAAAKIIWNREAKSNLSALVKNFRPEIAHLHNIYHQLSPSVIAALKQQAVPIVMTLHDYKLISPNYLLLNRGRIWEASRPRRYWRCVRDRCVKDSYGKSLVCALEAYLHHFFHAYGGVDAFISPSRFLIEKFREYGFSHEIIHLSNPLFFHPPLPSASADRPPYLLFFGRLSPEKGAADLLQALKLAGLGIRLVIAGDGPQKDQLRYLAADLKISPQVEFAGFCQGDDLWRLVGSATAVIVPSRWYENAPYTVLEAMALGRPVIASAIGGLQEMITDGQTGLLFEPGNQADLAQKISWVGNNPSAAGRLGEQARKSVLTKHEPLVYYRKLLDIYQALIQKKT</sequence>
<protein>
    <submittedName>
        <fullName evidence="3">Group 1 glycosyl transferase</fullName>
    </submittedName>
</protein>
<keyword evidence="3" id="KW-0808">Transferase</keyword>
<dbReference type="PANTHER" id="PTHR45947">
    <property type="entry name" value="SULFOQUINOVOSYL TRANSFERASE SQD2"/>
    <property type="match status" value="1"/>
</dbReference>
<reference evidence="3 4" key="1">
    <citation type="submission" date="2017-09" db="EMBL/GenBank/DDBJ databases">
        <title>Depth-based differentiation of microbial function through sediment-hosted aquifers and enrichment of novel symbionts in the deep terrestrial subsurface.</title>
        <authorList>
            <person name="Probst A.J."/>
            <person name="Ladd B."/>
            <person name="Jarett J.K."/>
            <person name="Geller-Mcgrath D.E."/>
            <person name="Sieber C.M."/>
            <person name="Emerson J.B."/>
            <person name="Anantharaman K."/>
            <person name="Thomas B.C."/>
            <person name="Malmstrom R."/>
            <person name="Stieglmeier M."/>
            <person name="Klingl A."/>
            <person name="Woyke T."/>
            <person name="Ryan C.M."/>
            <person name="Banfield J.F."/>
        </authorList>
    </citation>
    <scope>NUCLEOTIDE SEQUENCE [LARGE SCALE GENOMIC DNA]</scope>
    <source>
        <strain evidence="3">CG23_combo_of_CG06-09_8_20_14_all_49_15</strain>
    </source>
</reference>
<feature type="domain" description="Glycosyl transferase family 1" evidence="1">
    <location>
        <begin position="227"/>
        <end position="384"/>
    </location>
</feature>
<dbReference type="Pfam" id="PF13439">
    <property type="entry name" value="Glyco_transf_4"/>
    <property type="match status" value="1"/>
</dbReference>
<dbReference type="SUPFAM" id="SSF53756">
    <property type="entry name" value="UDP-Glycosyltransferase/glycogen phosphorylase"/>
    <property type="match status" value="1"/>
</dbReference>
<dbReference type="GO" id="GO:0016757">
    <property type="term" value="F:glycosyltransferase activity"/>
    <property type="evidence" value="ECO:0007669"/>
    <property type="project" value="InterPro"/>
</dbReference>
<dbReference type="Gene3D" id="3.40.50.2000">
    <property type="entry name" value="Glycogen Phosphorylase B"/>
    <property type="match status" value="2"/>
</dbReference>
<organism evidence="3 4">
    <name type="scientific">Candidatus Falkowbacteria bacterium CG23_combo_of_CG06-09_8_20_14_all_49_15</name>
    <dbReference type="NCBI Taxonomy" id="1974572"/>
    <lineage>
        <taxon>Bacteria</taxon>
        <taxon>Candidatus Falkowiibacteriota</taxon>
    </lineage>
</organism>
<accession>A0A2G9ZME3</accession>
<dbReference type="Proteomes" id="UP000230729">
    <property type="component" value="Unassembled WGS sequence"/>
</dbReference>
<dbReference type="Pfam" id="PF00534">
    <property type="entry name" value="Glycos_transf_1"/>
    <property type="match status" value="1"/>
</dbReference>
<dbReference type="EMBL" id="PCSD01000060">
    <property type="protein sequence ID" value="PIP33750.1"/>
    <property type="molecule type" value="Genomic_DNA"/>
</dbReference>
<dbReference type="InterPro" id="IPR001296">
    <property type="entry name" value="Glyco_trans_1"/>
</dbReference>
<dbReference type="InterPro" id="IPR050194">
    <property type="entry name" value="Glycosyltransferase_grp1"/>
</dbReference>